<feature type="domain" description="HEPN" evidence="2">
    <location>
        <begin position="3"/>
        <end position="110"/>
    </location>
</feature>
<sequence length="119" mass="13288">LSVAKSDLSDAKAGYENGRYKWSTIQGYYAMFHAARALTYSQRYREKSHYCLAVALRALFVDEGKMDAQLVRDFLNAMNLREAADYEADFSQSGAKAVIASAEKFIEEAEAVAILDISE</sequence>
<evidence type="ECO:0000256" key="1">
    <source>
        <dbReference type="ARBA" id="ARBA00038248"/>
    </source>
</evidence>
<dbReference type="InterPro" id="IPR052226">
    <property type="entry name" value="UPF0332_toxin"/>
</dbReference>
<name>X1JMX3_9ZZZZ</name>
<dbReference type="Pfam" id="PF05168">
    <property type="entry name" value="HEPN"/>
    <property type="match status" value="1"/>
</dbReference>
<dbReference type="PANTHER" id="PTHR36565">
    <property type="entry name" value="UPF0332 PROTEIN TM_1000"/>
    <property type="match status" value="1"/>
</dbReference>
<accession>X1JMX3</accession>
<feature type="non-terminal residue" evidence="3">
    <location>
        <position position="1"/>
    </location>
</feature>
<dbReference type="EMBL" id="BARU01042249">
    <property type="protein sequence ID" value="GAH82810.1"/>
    <property type="molecule type" value="Genomic_DNA"/>
</dbReference>
<protein>
    <recommendedName>
        <fullName evidence="2">HEPN domain-containing protein</fullName>
    </recommendedName>
</protein>
<evidence type="ECO:0000259" key="2">
    <source>
        <dbReference type="Pfam" id="PF05168"/>
    </source>
</evidence>
<reference evidence="3" key="1">
    <citation type="journal article" date="2014" name="Front. Microbiol.">
        <title>High frequency of phylogenetically diverse reductive dehalogenase-homologous genes in deep subseafloor sedimentary metagenomes.</title>
        <authorList>
            <person name="Kawai M."/>
            <person name="Futagami T."/>
            <person name="Toyoda A."/>
            <person name="Takaki Y."/>
            <person name="Nishi S."/>
            <person name="Hori S."/>
            <person name="Arai W."/>
            <person name="Tsubouchi T."/>
            <person name="Morono Y."/>
            <person name="Uchiyama I."/>
            <person name="Ito T."/>
            <person name="Fujiyama A."/>
            <person name="Inagaki F."/>
            <person name="Takami H."/>
        </authorList>
    </citation>
    <scope>NUCLEOTIDE SEQUENCE</scope>
    <source>
        <strain evidence="3">Expedition CK06-06</strain>
    </source>
</reference>
<dbReference type="PANTHER" id="PTHR36565:SF1">
    <property type="entry name" value="UPF0332 PROTEIN TM_1000"/>
    <property type="match status" value="1"/>
</dbReference>
<comment type="similarity">
    <text evidence="1">Belongs to the UPF0332 family.</text>
</comment>
<organism evidence="3">
    <name type="scientific">marine sediment metagenome</name>
    <dbReference type="NCBI Taxonomy" id="412755"/>
    <lineage>
        <taxon>unclassified sequences</taxon>
        <taxon>metagenomes</taxon>
        <taxon>ecological metagenomes</taxon>
    </lineage>
</organism>
<comment type="caution">
    <text evidence="3">The sequence shown here is derived from an EMBL/GenBank/DDBJ whole genome shotgun (WGS) entry which is preliminary data.</text>
</comment>
<dbReference type="Gene3D" id="1.20.120.330">
    <property type="entry name" value="Nucleotidyltransferases domain 2"/>
    <property type="match status" value="1"/>
</dbReference>
<dbReference type="AlphaFoldDB" id="X1JMX3"/>
<gene>
    <name evidence="3" type="ORF">S03H2_64956</name>
</gene>
<proteinExistence type="inferred from homology"/>
<dbReference type="InterPro" id="IPR007842">
    <property type="entry name" value="HEPN_dom"/>
</dbReference>
<evidence type="ECO:0000313" key="3">
    <source>
        <dbReference type="EMBL" id="GAH82810.1"/>
    </source>
</evidence>